<comment type="subcellular location">
    <subcellularLocation>
        <location evidence="1">Cytoplasm</location>
    </subcellularLocation>
</comment>
<keyword evidence="6" id="KW-0812">Transmembrane</keyword>
<evidence type="ECO:0000256" key="1">
    <source>
        <dbReference type="ARBA" id="ARBA00004496"/>
    </source>
</evidence>
<dbReference type="AlphaFoldDB" id="A0A914GUE7"/>
<evidence type="ECO:0000256" key="6">
    <source>
        <dbReference type="SAM" id="Phobius"/>
    </source>
</evidence>
<protein>
    <submittedName>
        <fullName evidence="8">Uncharacterized protein</fullName>
    </submittedName>
</protein>
<keyword evidence="7" id="KW-1185">Reference proteome</keyword>
<evidence type="ECO:0000313" key="7">
    <source>
        <dbReference type="Proteomes" id="UP000887572"/>
    </source>
</evidence>
<dbReference type="WBParaSite" id="Gr19_v10_g11295.t1">
    <property type="protein sequence ID" value="Gr19_v10_g11295.t1"/>
    <property type="gene ID" value="Gr19_v10_g11295"/>
</dbReference>
<evidence type="ECO:0000256" key="5">
    <source>
        <dbReference type="SAM" id="Coils"/>
    </source>
</evidence>
<keyword evidence="4" id="KW-0243">Dynein</keyword>
<evidence type="ECO:0000256" key="2">
    <source>
        <dbReference type="ARBA" id="ARBA00006176"/>
    </source>
</evidence>
<dbReference type="InterPro" id="IPR028133">
    <property type="entry name" value="Dynamitin"/>
</dbReference>
<keyword evidence="5" id="KW-0175">Coiled coil</keyword>
<reference evidence="8" key="1">
    <citation type="submission" date="2022-11" db="UniProtKB">
        <authorList>
            <consortium name="WormBaseParasite"/>
        </authorList>
    </citation>
    <scope>IDENTIFICATION</scope>
</reference>
<comment type="similarity">
    <text evidence="2">Belongs to the dynactin subunit 2 family.</text>
</comment>
<dbReference type="PANTHER" id="PTHR15346">
    <property type="entry name" value="DYNACTIN SUBUNIT"/>
    <property type="match status" value="1"/>
</dbReference>
<accession>A0A914GUE7</accession>
<dbReference type="GO" id="GO:0030286">
    <property type="term" value="C:dynein complex"/>
    <property type="evidence" value="ECO:0007669"/>
    <property type="project" value="UniProtKB-KW"/>
</dbReference>
<name>A0A914GUE7_GLORO</name>
<sequence>MYAYHHTTRFVYPFLIGLLNCLFWYLSNRQLLRTLISIIKLRDGSGKIVPAEEEFESEELEKVHLSMGLARKRFDNCMLNSEGADFSDSVGARRPKRGFKANEIFEAEPAGSEEEETLEQRYNRLNREVKKLAAEVDKQQNDVSTVKREDICALDNLLKHIASRCKNGQQNVNKGSSEVGRD</sequence>
<evidence type="ECO:0000256" key="3">
    <source>
        <dbReference type="ARBA" id="ARBA00022490"/>
    </source>
</evidence>
<keyword evidence="6" id="KW-1133">Transmembrane helix</keyword>
<evidence type="ECO:0000313" key="8">
    <source>
        <dbReference type="WBParaSite" id="Gr19_v10_g11295.t1"/>
    </source>
</evidence>
<dbReference type="Pfam" id="PF04912">
    <property type="entry name" value="Dynamitin"/>
    <property type="match status" value="1"/>
</dbReference>
<dbReference type="GO" id="GO:0007017">
    <property type="term" value="P:microtubule-based process"/>
    <property type="evidence" value="ECO:0007669"/>
    <property type="project" value="InterPro"/>
</dbReference>
<dbReference type="GO" id="GO:0005869">
    <property type="term" value="C:dynactin complex"/>
    <property type="evidence" value="ECO:0007669"/>
    <property type="project" value="InterPro"/>
</dbReference>
<feature type="coiled-coil region" evidence="5">
    <location>
        <begin position="115"/>
        <end position="149"/>
    </location>
</feature>
<proteinExistence type="inferred from homology"/>
<dbReference type="Proteomes" id="UP000887572">
    <property type="component" value="Unplaced"/>
</dbReference>
<dbReference type="GO" id="GO:0005737">
    <property type="term" value="C:cytoplasm"/>
    <property type="evidence" value="ECO:0007669"/>
    <property type="project" value="UniProtKB-SubCell"/>
</dbReference>
<keyword evidence="6" id="KW-0472">Membrane</keyword>
<evidence type="ECO:0000256" key="4">
    <source>
        <dbReference type="ARBA" id="ARBA00023017"/>
    </source>
</evidence>
<feature type="transmembrane region" description="Helical" evidence="6">
    <location>
        <begin position="6"/>
        <end position="26"/>
    </location>
</feature>
<organism evidence="7 8">
    <name type="scientific">Globodera rostochiensis</name>
    <name type="common">Golden nematode worm</name>
    <name type="synonym">Heterodera rostochiensis</name>
    <dbReference type="NCBI Taxonomy" id="31243"/>
    <lineage>
        <taxon>Eukaryota</taxon>
        <taxon>Metazoa</taxon>
        <taxon>Ecdysozoa</taxon>
        <taxon>Nematoda</taxon>
        <taxon>Chromadorea</taxon>
        <taxon>Rhabditida</taxon>
        <taxon>Tylenchina</taxon>
        <taxon>Tylenchomorpha</taxon>
        <taxon>Tylenchoidea</taxon>
        <taxon>Heteroderidae</taxon>
        <taxon>Heteroderinae</taxon>
        <taxon>Globodera</taxon>
    </lineage>
</organism>
<keyword evidence="3" id="KW-0963">Cytoplasm</keyword>